<accession>A0A7I7QPY3</accession>
<proteinExistence type="predicted"/>
<organism evidence="1 2">
    <name type="scientific">Mycolicibacterium sediminis</name>
    <dbReference type="NCBI Taxonomy" id="1286180"/>
    <lineage>
        <taxon>Bacteria</taxon>
        <taxon>Bacillati</taxon>
        <taxon>Actinomycetota</taxon>
        <taxon>Actinomycetes</taxon>
        <taxon>Mycobacteriales</taxon>
        <taxon>Mycobacteriaceae</taxon>
        <taxon>Mycolicibacterium</taxon>
    </lineage>
</organism>
<dbReference type="Proteomes" id="UP000467193">
    <property type="component" value="Chromosome"/>
</dbReference>
<dbReference type="SUPFAM" id="SSF140453">
    <property type="entry name" value="EsxAB dimer-like"/>
    <property type="match status" value="1"/>
</dbReference>
<dbReference type="KEGG" id="msei:MSEDJ_24770"/>
<sequence>MGQLDAARVDVAVLRDVARGYDAVAEAVTGARSHLAGLTFDGAVAGRSHSARGDALRRAIDGIDATMRRWAETAAETATALRTSADDYVRTDDDAARRLV</sequence>
<dbReference type="EMBL" id="AP022588">
    <property type="protein sequence ID" value="BBY28381.1"/>
    <property type="molecule type" value="Genomic_DNA"/>
</dbReference>
<evidence type="ECO:0008006" key="3">
    <source>
        <dbReference type="Google" id="ProtNLM"/>
    </source>
</evidence>
<gene>
    <name evidence="1" type="ORF">MSEDJ_24770</name>
</gene>
<keyword evidence="2" id="KW-1185">Reference proteome</keyword>
<dbReference type="Pfam" id="PF10824">
    <property type="entry name" value="T7SS_ESX_EspC"/>
    <property type="match status" value="1"/>
</dbReference>
<dbReference type="GO" id="GO:0009306">
    <property type="term" value="P:protein secretion"/>
    <property type="evidence" value="ECO:0007669"/>
    <property type="project" value="InterPro"/>
</dbReference>
<dbReference type="RefSeq" id="WP_163797241.1">
    <property type="nucleotide sequence ID" value="NZ_AP022588.1"/>
</dbReference>
<dbReference type="AlphaFoldDB" id="A0A7I7QPY3"/>
<dbReference type="InterPro" id="IPR022536">
    <property type="entry name" value="EspC"/>
</dbReference>
<name>A0A7I7QPY3_9MYCO</name>
<protein>
    <recommendedName>
        <fullName evidence="3">ESX-1 secretion-associated protein</fullName>
    </recommendedName>
</protein>
<reference evidence="1 2" key="1">
    <citation type="journal article" date="2019" name="Emerg. Microbes Infect.">
        <title>Comprehensive subspecies identification of 175 nontuberculous mycobacteria species based on 7547 genomic profiles.</title>
        <authorList>
            <person name="Matsumoto Y."/>
            <person name="Kinjo T."/>
            <person name="Motooka D."/>
            <person name="Nabeya D."/>
            <person name="Jung N."/>
            <person name="Uechi K."/>
            <person name="Horii T."/>
            <person name="Iida T."/>
            <person name="Fujita J."/>
            <person name="Nakamura S."/>
        </authorList>
    </citation>
    <scope>NUCLEOTIDE SEQUENCE [LARGE SCALE GENOMIC DNA]</scope>
    <source>
        <strain evidence="1 2">JCM 17899</strain>
    </source>
</reference>
<evidence type="ECO:0000313" key="2">
    <source>
        <dbReference type="Proteomes" id="UP000467193"/>
    </source>
</evidence>
<evidence type="ECO:0000313" key="1">
    <source>
        <dbReference type="EMBL" id="BBY28381.1"/>
    </source>
</evidence>
<dbReference type="InterPro" id="IPR036689">
    <property type="entry name" value="ESAT-6-like_sf"/>
</dbReference>
<dbReference type="Gene3D" id="1.10.287.1060">
    <property type="entry name" value="ESAT-6-like"/>
    <property type="match status" value="1"/>
</dbReference>